<evidence type="ECO:0000313" key="2">
    <source>
        <dbReference type="Proteomes" id="UP001549204"/>
    </source>
</evidence>
<gene>
    <name evidence="1" type="ORF">ABID19_005913</name>
</gene>
<keyword evidence="2" id="KW-1185">Reference proteome</keyword>
<proteinExistence type="predicted"/>
<organism evidence="1 2">
    <name type="scientific">Mesorhizobium robiniae</name>
    <dbReference type="NCBI Taxonomy" id="559315"/>
    <lineage>
        <taxon>Bacteria</taxon>
        <taxon>Pseudomonadati</taxon>
        <taxon>Pseudomonadota</taxon>
        <taxon>Alphaproteobacteria</taxon>
        <taxon>Hyphomicrobiales</taxon>
        <taxon>Phyllobacteriaceae</taxon>
        <taxon>Mesorhizobium</taxon>
    </lineage>
</organism>
<dbReference type="EMBL" id="JBEPMC010000013">
    <property type="protein sequence ID" value="MET3582851.1"/>
    <property type="molecule type" value="Genomic_DNA"/>
</dbReference>
<name>A0ABV2GX34_9HYPH</name>
<dbReference type="Proteomes" id="UP001549204">
    <property type="component" value="Unassembled WGS sequence"/>
</dbReference>
<accession>A0ABV2GX34</accession>
<evidence type="ECO:0008006" key="3">
    <source>
        <dbReference type="Google" id="ProtNLM"/>
    </source>
</evidence>
<comment type="caution">
    <text evidence="1">The sequence shown here is derived from an EMBL/GenBank/DDBJ whole genome shotgun (WGS) entry which is preliminary data.</text>
</comment>
<sequence length="93" mass="11080">MTVKQDKQWRIDNANHLKGLRLQRRRYARWSETWDHDHCAACWAKFAEFEGPDIEHEGYATGDDYPKGACYEWVCMTCFDDLKNDMEWSADSK</sequence>
<protein>
    <recommendedName>
        <fullName evidence="3">HNH endonuclease</fullName>
    </recommendedName>
</protein>
<evidence type="ECO:0000313" key="1">
    <source>
        <dbReference type="EMBL" id="MET3582851.1"/>
    </source>
</evidence>
<dbReference type="RefSeq" id="WP_263807303.1">
    <property type="nucleotide sequence ID" value="NZ_JBEPMC010000013.1"/>
</dbReference>
<reference evidence="1 2" key="1">
    <citation type="submission" date="2024-06" db="EMBL/GenBank/DDBJ databases">
        <title>Genomic Encyclopedia of Type Strains, Phase IV (KMG-IV): sequencing the most valuable type-strain genomes for metagenomic binning, comparative biology and taxonomic classification.</title>
        <authorList>
            <person name="Goeker M."/>
        </authorList>
    </citation>
    <scope>NUCLEOTIDE SEQUENCE [LARGE SCALE GENOMIC DNA]</scope>
    <source>
        <strain evidence="1 2">DSM 100022</strain>
    </source>
</reference>